<dbReference type="PANTHER" id="PTHR30146:SF45">
    <property type="entry name" value="CATABOLITE REPRESSOR_ACTIVATOR"/>
    <property type="match status" value="1"/>
</dbReference>
<proteinExistence type="predicted"/>
<feature type="region of interest" description="Disordered" evidence="5">
    <location>
        <begin position="1"/>
        <end position="22"/>
    </location>
</feature>
<dbReference type="Proteomes" id="UP000231070">
    <property type="component" value="Unassembled WGS sequence"/>
</dbReference>
<dbReference type="InterPro" id="IPR000843">
    <property type="entry name" value="HTH_LacI"/>
</dbReference>
<keyword evidence="4" id="KW-0804">Transcription</keyword>
<dbReference type="Gene3D" id="3.40.50.2300">
    <property type="match status" value="2"/>
</dbReference>
<comment type="caution">
    <text evidence="7">The sequence shown here is derived from an EMBL/GenBank/DDBJ whole genome shotgun (WGS) entry which is preliminary data.</text>
</comment>
<evidence type="ECO:0000256" key="3">
    <source>
        <dbReference type="ARBA" id="ARBA00023125"/>
    </source>
</evidence>
<dbReference type="CDD" id="cd06274">
    <property type="entry name" value="PBP1_FruR"/>
    <property type="match status" value="1"/>
</dbReference>
<dbReference type="SMART" id="SM00354">
    <property type="entry name" value="HTH_LACI"/>
    <property type="match status" value="1"/>
</dbReference>
<dbReference type="GO" id="GO:0003700">
    <property type="term" value="F:DNA-binding transcription factor activity"/>
    <property type="evidence" value="ECO:0007669"/>
    <property type="project" value="TreeGrafter"/>
</dbReference>
<keyword evidence="1" id="KW-0678">Repressor</keyword>
<dbReference type="PROSITE" id="PS50932">
    <property type="entry name" value="HTH_LACI_2"/>
    <property type="match status" value="1"/>
</dbReference>
<accession>A0A2G9WNK5</accession>
<dbReference type="GO" id="GO:0000976">
    <property type="term" value="F:transcription cis-regulatory region binding"/>
    <property type="evidence" value="ECO:0007669"/>
    <property type="project" value="TreeGrafter"/>
</dbReference>
<dbReference type="InterPro" id="IPR010982">
    <property type="entry name" value="Lambda_DNA-bd_dom_sf"/>
</dbReference>
<dbReference type="PANTHER" id="PTHR30146">
    <property type="entry name" value="LACI-RELATED TRANSCRIPTIONAL REPRESSOR"/>
    <property type="match status" value="1"/>
</dbReference>
<feature type="domain" description="HTH lacI-type" evidence="6">
    <location>
        <begin position="23"/>
        <end position="80"/>
    </location>
</feature>
<dbReference type="CDD" id="cd01392">
    <property type="entry name" value="HTH_LacI"/>
    <property type="match status" value="1"/>
</dbReference>
<dbReference type="Pfam" id="PF13407">
    <property type="entry name" value="Peripla_BP_4"/>
    <property type="match status" value="1"/>
</dbReference>
<evidence type="ECO:0000259" key="6">
    <source>
        <dbReference type="PROSITE" id="PS50932"/>
    </source>
</evidence>
<evidence type="ECO:0000256" key="5">
    <source>
        <dbReference type="SAM" id="MobiDB-lite"/>
    </source>
</evidence>
<reference evidence="7 8" key="1">
    <citation type="submission" date="2017-08" db="EMBL/GenBank/DDBJ databases">
        <title>Pleomorphomonas carboxidotrophicus sp. nov., a new mesophilic hydrogenogenic carboxidotroph.</title>
        <authorList>
            <person name="Esquivel-Elizondo S."/>
            <person name="Krajmalnik-Brown R."/>
            <person name="Maldonado J."/>
        </authorList>
    </citation>
    <scope>NUCLEOTIDE SEQUENCE [LARGE SCALE GENOMIC DNA]</scope>
    <source>
        <strain evidence="7 8">SVCO-16</strain>
    </source>
</reference>
<sequence>MAGRSDMESTLDEEAAHDLPRPRTIEEIAAETGVSVTTVRLVINGQAERYRISARTRQAIEAYIARHGYVIDHAGRSLKLRRSDAVGCIVPDLANAHFARLIAELEEQCRSRGLVLLTASTHEKPERERQTVSGLLARGVDGIIIAPCEQPEPSRFVRRGHRRVATVVIDRAFPETVFPTVVGDNEAGARRLTEQIMAESGGDVFFLGARPDMPSIAARIRGFVEAFGSSDVGERILTEPEGDTASAGRRLMDDLLAALDGPPKSFISSSLLMLEGALQALLDRFGSIPKEIILGTFDHHPLMELSANRVLSVRQDTVKIASVAFNCLVDQMEGRGEMSSPLQIVPGALYADRQRL</sequence>
<gene>
    <name evidence="7" type="ORF">CJ014_26355</name>
</gene>
<dbReference type="SUPFAM" id="SSF53822">
    <property type="entry name" value="Periplasmic binding protein-like I"/>
    <property type="match status" value="1"/>
</dbReference>
<dbReference type="Gene3D" id="1.10.260.40">
    <property type="entry name" value="lambda repressor-like DNA-binding domains"/>
    <property type="match status" value="1"/>
</dbReference>
<dbReference type="Pfam" id="PF00356">
    <property type="entry name" value="LacI"/>
    <property type="match status" value="1"/>
</dbReference>
<dbReference type="OrthoDB" id="8433438at2"/>
<dbReference type="InterPro" id="IPR025997">
    <property type="entry name" value="SBP_2_dom"/>
</dbReference>
<dbReference type="EMBL" id="NQVN01000042">
    <property type="protein sequence ID" value="PIO96253.1"/>
    <property type="molecule type" value="Genomic_DNA"/>
</dbReference>
<evidence type="ECO:0000256" key="2">
    <source>
        <dbReference type="ARBA" id="ARBA00023015"/>
    </source>
</evidence>
<protein>
    <recommendedName>
        <fullName evidence="6">HTH lacI-type domain-containing protein</fullName>
    </recommendedName>
</protein>
<evidence type="ECO:0000313" key="8">
    <source>
        <dbReference type="Proteomes" id="UP000231070"/>
    </source>
</evidence>
<keyword evidence="8" id="KW-1185">Reference proteome</keyword>
<keyword evidence="2" id="KW-0805">Transcription regulation</keyword>
<evidence type="ECO:0000313" key="7">
    <source>
        <dbReference type="EMBL" id="PIO96253.1"/>
    </source>
</evidence>
<name>A0A2G9WNK5_9HYPH</name>
<dbReference type="InterPro" id="IPR028082">
    <property type="entry name" value="Peripla_BP_I"/>
</dbReference>
<evidence type="ECO:0000256" key="4">
    <source>
        <dbReference type="ARBA" id="ARBA00023163"/>
    </source>
</evidence>
<organism evidence="7 8">
    <name type="scientific">Pleomorphomonas carboxyditropha</name>
    <dbReference type="NCBI Taxonomy" id="2023338"/>
    <lineage>
        <taxon>Bacteria</taxon>
        <taxon>Pseudomonadati</taxon>
        <taxon>Pseudomonadota</taxon>
        <taxon>Alphaproteobacteria</taxon>
        <taxon>Hyphomicrobiales</taxon>
        <taxon>Pleomorphomonadaceae</taxon>
        <taxon>Pleomorphomonas</taxon>
    </lineage>
</organism>
<keyword evidence="3" id="KW-0238">DNA-binding</keyword>
<dbReference type="SUPFAM" id="SSF47413">
    <property type="entry name" value="lambda repressor-like DNA-binding domains"/>
    <property type="match status" value="1"/>
</dbReference>
<dbReference type="AlphaFoldDB" id="A0A2G9WNK5"/>
<evidence type="ECO:0000256" key="1">
    <source>
        <dbReference type="ARBA" id="ARBA00022491"/>
    </source>
</evidence>